<proteinExistence type="predicted"/>
<name>A0A1M2VHV7_TRAPU</name>
<dbReference type="OrthoDB" id="2749514at2759"/>
<sequence length="485" mass="54530">MGVSIRTDKHLVSFCLFMRHNLPGCAHYLTKLSICIPRCIIDSNGGSADGPDTFKLCPLLVPILSQLSHLDDLSIDYCEELLESDERLLDTFSALKTVRTLRVTSFGFLTYDLVETIQSPLVNVHVDGACPAGETLTGGSHIMPNPLWMLNRHQATLEKVFIRYFDLRAEYVRSNPTRSVFPRVSALALIECCVDERSVLVDAFPNLRYLEFTGERTDAEGGNNPLLHIDEAYELNNPDLRCWAHLDHVYGDLDALYALGLRCSVTRLDVVCVMSEDTIINMRIVIADVLPSRLIVHCGLPGDRNESAIFYNELTYLLHYEPDHTITHIGVDLGLGSLSYDPILYQKATVDMLKPLKVVRFFTFRLHAVALEYEDEHGPPSAAHLEILAKFHGKFLAFWAARLAEGVPTLEYLCFRVWNKEVYWHVSREQGTPQYTRLGLDAGHALVKAEGMQWHGGVKPARLLAVSDDSFEVKDSADDPDDRAD</sequence>
<dbReference type="Proteomes" id="UP000184267">
    <property type="component" value="Unassembled WGS sequence"/>
</dbReference>
<organism evidence="1 2">
    <name type="scientific">Trametes pubescens</name>
    <name type="common">White-rot fungus</name>
    <dbReference type="NCBI Taxonomy" id="154538"/>
    <lineage>
        <taxon>Eukaryota</taxon>
        <taxon>Fungi</taxon>
        <taxon>Dikarya</taxon>
        <taxon>Basidiomycota</taxon>
        <taxon>Agaricomycotina</taxon>
        <taxon>Agaricomycetes</taxon>
        <taxon>Polyporales</taxon>
        <taxon>Polyporaceae</taxon>
        <taxon>Trametes</taxon>
    </lineage>
</organism>
<comment type="caution">
    <text evidence="1">The sequence shown here is derived from an EMBL/GenBank/DDBJ whole genome shotgun (WGS) entry which is preliminary data.</text>
</comment>
<dbReference type="OMA" id="LEYEDEH"/>
<dbReference type="AlphaFoldDB" id="A0A1M2VHV7"/>
<keyword evidence="2" id="KW-1185">Reference proteome</keyword>
<gene>
    <name evidence="1" type="ORF">TRAPUB_1957</name>
</gene>
<accession>A0A1M2VHV7</accession>
<protein>
    <recommendedName>
        <fullName evidence="3">F-box domain-containing protein</fullName>
    </recommendedName>
</protein>
<evidence type="ECO:0008006" key="3">
    <source>
        <dbReference type="Google" id="ProtNLM"/>
    </source>
</evidence>
<evidence type="ECO:0000313" key="1">
    <source>
        <dbReference type="EMBL" id="OJT07185.1"/>
    </source>
</evidence>
<reference evidence="1 2" key="1">
    <citation type="submission" date="2016-10" db="EMBL/GenBank/DDBJ databases">
        <title>Genome sequence of the basidiomycete white-rot fungus Trametes pubescens.</title>
        <authorList>
            <person name="Makela M.R."/>
            <person name="Granchi Z."/>
            <person name="Peng M."/>
            <person name="De Vries R.P."/>
            <person name="Grigoriev I."/>
            <person name="Riley R."/>
            <person name="Hilden K."/>
        </authorList>
    </citation>
    <scope>NUCLEOTIDE SEQUENCE [LARGE SCALE GENOMIC DNA]</scope>
    <source>
        <strain evidence="1 2">FBCC735</strain>
    </source>
</reference>
<evidence type="ECO:0000313" key="2">
    <source>
        <dbReference type="Proteomes" id="UP000184267"/>
    </source>
</evidence>
<dbReference type="EMBL" id="MNAD01001212">
    <property type="protein sequence ID" value="OJT07185.1"/>
    <property type="molecule type" value="Genomic_DNA"/>
</dbReference>